<dbReference type="AlphaFoldDB" id="A0A837D6B7"/>
<accession>A0A837D6B7</accession>
<comment type="caution">
    <text evidence="3">The sequence shown here is derived from an EMBL/GenBank/DDBJ whole genome shotgun (WGS) entry which is preliminary data.</text>
</comment>
<evidence type="ECO:0000256" key="1">
    <source>
        <dbReference type="ARBA" id="ARBA00023098"/>
    </source>
</evidence>
<dbReference type="Pfam" id="PF01734">
    <property type="entry name" value="Patatin"/>
    <property type="match status" value="1"/>
</dbReference>
<dbReference type="GO" id="GO:0016787">
    <property type="term" value="F:hydrolase activity"/>
    <property type="evidence" value="ECO:0007669"/>
    <property type="project" value="UniProtKB-KW"/>
</dbReference>
<evidence type="ECO:0000313" key="3">
    <source>
        <dbReference type="EMBL" id="KHF42348.1"/>
    </source>
</evidence>
<dbReference type="OMA" id="LLPIRDW"/>
<dbReference type="EMBL" id="JRZE01000007">
    <property type="protein sequence ID" value="KHF42348.1"/>
    <property type="molecule type" value="Genomic_DNA"/>
</dbReference>
<proteinExistence type="predicted"/>
<feature type="domain" description="PNPLA" evidence="2">
    <location>
        <begin position="8"/>
        <end position="199"/>
    </location>
</feature>
<dbReference type="InterPro" id="IPR002641">
    <property type="entry name" value="PNPLA_dom"/>
</dbReference>
<dbReference type="InterPro" id="IPR016035">
    <property type="entry name" value="Acyl_Trfase/lysoPLipase"/>
</dbReference>
<evidence type="ECO:0000313" key="4">
    <source>
        <dbReference type="Proteomes" id="UP000030848"/>
    </source>
</evidence>
<protein>
    <submittedName>
        <fullName evidence="3">Putative esterase of the alpha-beta hydrolase superfamily</fullName>
    </submittedName>
</protein>
<evidence type="ECO:0000259" key="2">
    <source>
        <dbReference type="Pfam" id="PF01734"/>
    </source>
</evidence>
<dbReference type="RefSeq" id="WP_015787543.1">
    <property type="nucleotide sequence ID" value="NZ_FOWS01000009.1"/>
</dbReference>
<sequence length="284" mass="29406">MTDDGRALVLGAGGITGIAWELGLVAGLAEHGVDLTSADLVVGTSAGAVVGTQLPGGIDLHTRYLRELEGARGEQPGRMGLRNLVRLGLAGFHANDPVDARRRIGALALAARTESEAQRRKTVASWLGGVEGWPDKHLEVTAVNAVTGEFVVFDKDGGVDPVAAVAASCASPCVRPPSTVGDARFIDGGIRSPSNADLAAGYGRIVLLTPVEHGGEGMGSPAEEAARLAETARLVHIAPDAEARPRVGRTVPQMLRPARRAEAAKAGYAQAARVADQIARVWTT</sequence>
<organism evidence="3 4">
    <name type="scientific">Saccharomonospora viridis</name>
    <dbReference type="NCBI Taxonomy" id="1852"/>
    <lineage>
        <taxon>Bacteria</taxon>
        <taxon>Bacillati</taxon>
        <taxon>Actinomycetota</taxon>
        <taxon>Actinomycetes</taxon>
        <taxon>Pseudonocardiales</taxon>
        <taxon>Pseudonocardiaceae</taxon>
        <taxon>Saccharomonospora</taxon>
    </lineage>
</organism>
<keyword evidence="3" id="KW-0378">Hydrolase</keyword>
<name>A0A837D6B7_9PSEU</name>
<reference evidence="3 4" key="1">
    <citation type="submission" date="2014-10" db="EMBL/GenBank/DDBJ databases">
        <title>Genome sequence of Micropolyspora internatus JCM3315.</title>
        <authorList>
            <person name="Shin S.-K."/>
            <person name="Yi H."/>
        </authorList>
    </citation>
    <scope>NUCLEOTIDE SEQUENCE [LARGE SCALE GENOMIC DNA]</scope>
    <source>
        <strain evidence="3 4">JCM 3315</strain>
    </source>
</reference>
<keyword evidence="1" id="KW-0443">Lipid metabolism</keyword>
<gene>
    <name evidence="3" type="ORF">MINT15_38650</name>
</gene>
<dbReference type="Proteomes" id="UP000030848">
    <property type="component" value="Unassembled WGS sequence"/>
</dbReference>
<dbReference type="SUPFAM" id="SSF52151">
    <property type="entry name" value="FabD/lysophospholipase-like"/>
    <property type="match status" value="1"/>
</dbReference>
<dbReference type="Gene3D" id="3.40.1090.10">
    <property type="entry name" value="Cytosolic phospholipase A2 catalytic domain"/>
    <property type="match status" value="2"/>
</dbReference>
<dbReference type="GO" id="GO:0006629">
    <property type="term" value="P:lipid metabolic process"/>
    <property type="evidence" value="ECO:0007669"/>
    <property type="project" value="UniProtKB-KW"/>
</dbReference>